<dbReference type="PANTHER" id="PTHR10000">
    <property type="entry name" value="PHOSPHOSERINE PHOSPHATASE"/>
    <property type="match status" value="1"/>
</dbReference>
<dbReference type="NCBIfam" id="TIGR00099">
    <property type="entry name" value="Cof-subfamily"/>
    <property type="match status" value="1"/>
</dbReference>
<accession>A0A1U9KNH8</accession>
<evidence type="ECO:0000313" key="1">
    <source>
        <dbReference type="EMBL" id="AQS87371.1"/>
    </source>
</evidence>
<dbReference type="KEGG" id="nch:A0U93_04825"/>
<dbReference type="AlphaFoldDB" id="A0A1U9KNH8"/>
<keyword evidence="1" id="KW-0378">Hydrolase</keyword>
<dbReference type="GO" id="GO:0016791">
    <property type="term" value="F:phosphatase activity"/>
    <property type="evidence" value="ECO:0007669"/>
    <property type="project" value="UniProtKB-ARBA"/>
</dbReference>
<dbReference type="PANTHER" id="PTHR10000:SF8">
    <property type="entry name" value="HAD SUPERFAMILY HYDROLASE-LIKE, TYPE 3"/>
    <property type="match status" value="1"/>
</dbReference>
<gene>
    <name evidence="1" type="ORF">A0U93_04825</name>
</gene>
<reference evidence="1 2" key="1">
    <citation type="submission" date="2016-03" db="EMBL/GenBank/DDBJ databases">
        <title>Acetic acid bacteria sequencing.</title>
        <authorList>
            <person name="Brandt J."/>
            <person name="Jakob F."/>
            <person name="Vogel R.F."/>
        </authorList>
    </citation>
    <scope>NUCLEOTIDE SEQUENCE [LARGE SCALE GENOMIC DNA]</scope>
    <source>
        <strain evidence="1 2">NBRC 101099</strain>
    </source>
</reference>
<dbReference type="STRING" id="320497.A0U93_04825"/>
<dbReference type="InterPro" id="IPR006379">
    <property type="entry name" value="HAD-SF_hydro_IIB"/>
</dbReference>
<dbReference type="InterPro" id="IPR036412">
    <property type="entry name" value="HAD-like_sf"/>
</dbReference>
<dbReference type="Pfam" id="PF08282">
    <property type="entry name" value="Hydrolase_3"/>
    <property type="match status" value="1"/>
</dbReference>
<dbReference type="OrthoDB" id="7847955at2"/>
<dbReference type="SUPFAM" id="SSF56784">
    <property type="entry name" value="HAD-like"/>
    <property type="match status" value="1"/>
</dbReference>
<dbReference type="SFLD" id="SFLDS00003">
    <property type="entry name" value="Haloacid_Dehalogenase"/>
    <property type="match status" value="1"/>
</dbReference>
<dbReference type="InterPro" id="IPR000150">
    <property type="entry name" value="Cof"/>
</dbReference>
<dbReference type="Proteomes" id="UP000188604">
    <property type="component" value="Chromosome"/>
</dbReference>
<dbReference type="GO" id="GO:0000287">
    <property type="term" value="F:magnesium ion binding"/>
    <property type="evidence" value="ECO:0007669"/>
    <property type="project" value="TreeGrafter"/>
</dbReference>
<dbReference type="NCBIfam" id="TIGR01484">
    <property type="entry name" value="HAD-SF-IIB"/>
    <property type="match status" value="1"/>
</dbReference>
<dbReference type="GO" id="GO:0005829">
    <property type="term" value="C:cytosol"/>
    <property type="evidence" value="ECO:0007669"/>
    <property type="project" value="TreeGrafter"/>
</dbReference>
<keyword evidence="2" id="KW-1185">Reference proteome</keyword>
<dbReference type="SFLD" id="SFLDG01140">
    <property type="entry name" value="C2.B:_Phosphomannomutase_and_P"/>
    <property type="match status" value="1"/>
</dbReference>
<evidence type="ECO:0000313" key="2">
    <source>
        <dbReference type="Proteomes" id="UP000188604"/>
    </source>
</evidence>
<dbReference type="EMBL" id="CP014691">
    <property type="protein sequence ID" value="AQS87371.1"/>
    <property type="molecule type" value="Genomic_DNA"/>
</dbReference>
<protein>
    <submittedName>
        <fullName evidence="1">Hydrolase</fullName>
    </submittedName>
</protein>
<dbReference type="InterPro" id="IPR023214">
    <property type="entry name" value="HAD_sf"/>
</dbReference>
<name>A0A1U9KNH8_9PROT</name>
<dbReference type="CDD" id="cd07516">
    <property type="entry name" value="HAD_Pase"/>
    <property type="match status" value="1"/>
</dbReference>
<organism evidence="1 2">
    <name type="scientific">Neoasaia chiangmaiensis</name>
    <dbReference type="NCBI Taxonomy" id="320497"/>
    <lineage>
        <taxon>Bacteria</taxon>
        <taxon>Pseudomonadati</taxon>
        <taxon>Pseudomonadota</taxon>
        <taxon>Alphaproteobacteria</taxon>
        <taxon>Acetobacterales</taxon>
        <taxon>Acetobacteraceae</taxon>
        <taxon>Neoasaia</taxon>
    </lineage>
</organism>
<proteinExistence type="predicted"/>
<sequence length="297" mass="31865">MSVDLNAIRAGLRPAADTIRLVVSDIDGTLIGPDKQLTPETLAAARELRAAGIALCLVSSRSADGMNMYLGPLEIDTPRGALNGGMIVAPDGTILSSLTLSASASAAACDMLDVHHVDAWLFRGHEWLVRNPAGPYVEREHRAVRVEPTIVDDFKPFYEGVGKIMGSSSDYPLLERMEIEIGAMLADEASVHRSSNYYLDITHRDANKGYAAKALAGRLGIDMREVACIGDMTNDIPMLKVAGLGIAMGNATERVQAYAHEVTAANDHDGWALAMRRYVLPRAPREAATKEVQGAGI</sequence>
<dbReference type="RefSeq" id="WP_077806351.1">
    <property type="nucleotide sequence ID" value="NZ_BJXS01000009.1"/>
</dbReference>
<dbReference type="Gene3D" id="3.40.50.1000">
    <property type="entry name" value="HAD superfamily/HAD-like"/>
    <property type="match status" value="1"/>
</dbReference>
<dbReference type="Gene3D" id="3.30.1240.10">
    <property type="match status" value="1"/>
</dbReference>